<keyword evidence="6" id="KW-0677">Repeat</keyword>
<keyword evidence="9 17" id="KW-0418">Kinase</keyword>
<dbReference type="InterPro" id="IPR008271">
    <property type="entry name" value="Ser/Thr_kinase_AS"/>
</dbReference>
<dbReference type="InterPro" id="IPR055231">
    <property type="entry name" value="2AA_helical"/>
</dbReference>
<evidence type="ECO:0000256" key="2">
    <source>
        <dbReference type="ARBA" id="ARBA00012513"/>
    </source>
</evidence>
<dbReference type="InterPro" id="IPR016024">
    <property type="entry name" value="ARM-type_fold"/>
</dbReference>
<evidence type="ECO:0000256" key="13">
    <source>
        <dbReference type="ARBA" id="ARBA00048659"/>
    </source>
</evidence>
<dbReference type="SMART" id="SM00220">
    <property type="entry name" value="S_TKc"/>
    <property type="match status" value="1"/>
</dbReference>
<dbReference type="SUPFAM" id="SSF50978">
    <property type="entry name" value="WD40 repeat-like"/>
    <property type="match status" value="1"/>
</dbReference>
<gene>
    <name evidence="17" type="ORF">AO440_002257</name>
</gene>
<dbReference type="GO" id="GO:0034272">
    <property type="term" value="C:phosphatidylinositol 3-kinase complex, class III, type II"/>
    <property type="evidence" value="ECO:0007669"/>
    <property type="project" value="EnsemblFungi"/>
</dbReference>
<evidence type="ECO:0000256" key="3">
    <source>
        <dbReference type="ARBA" id="ARBA00022527"/>
    </source>
</evidence>
<feature type="domain" description="Protein kinase" evidence="16">
    <location>
        <begin position="27"/>
        <end position="299"/>
    </location>
</feature>
<dbReference type="SUPFAM" id="SSF56112">
    <property type="entry name" value="Protein kinase-like (PK-like)"/>
    <property type="match status" value="1"/>
</dbReference>
<dbReference type="GO" id="GO:0120095">
    <property type="term" value="C:vacuole-isolation membrane contact site"/>
    <property type="evidence" value="ECO:0007669"/>
    <property type="project" value="EnsemblFungi"/>
</dbReference>
<evidence type="ECO:0000259" key="16">
    <source>
        <dbReference type="PROSITE" id="PS50011"/>
    </source>
</evidence>
<dbReference type="CDD" id="cd13980">
    <property type="entry name" value="STKc_Vps15"/>
    <property type="match status" value="1"/>
</dbReference>
<dbReference type="Pfam" id="PF22956">
    <property type="entry name" value="VPS15-like_hel"/>
    <property type="match status" value="1"/>
</dbReference>
<evidence type="ECO:0000256" key="9">
    <source>
        <dbReference type="ARBA" id="ARBA00022777"/>
    </source>
</evidence>
<dbReference type="GO" id="GO:0006623">
    <property type="term" value="P:protein targeting to vacuole"/>
    <property type="evidence" value="ECO:0007669"/>
    <property type="project" value="EnsemblFungi"/>
</dbReference>
<dbReference type="Gene3D" id="1.10.510.10">
    <property type="entry name" value="Transferase(Phosphotransferase) domain 1"/>
    <property type="match status" value="1"/>
</dbReference>
<keyword evidence="8" id="KW-0967">Endosome</keyword>
<dbReference type="GO" id="GO:0071561">
    <property type="term" value="C:nucleus-vacuole junction"/>
    <property type="evidence" value="ECO:0007669"/>
    <property type="project" value="EnsemblFungi"/>
</dbReference>
<comment type="subcellular location">
    <subcellularLocation>
        <location evidence="1">Endosome membrane</location>
        <topology evidence="1">Lipid-anchor</topology>
    </subcellularLocation>
    <subcellularLocation>
        <location evidence="12">Golgi apparatus</location>
        <location evidence="12">trans-Golgi network membrane</location>
        <topology evidence="12">Lipid-anchor</topology>
    </subcellularLocation>
</comment>
<dbReference type="GO" id="GO:0034271">
    <property type="term" value="C:phosphatidylinositol 3-kinase complex, class III, type I"/>
    <property type="evidence" value="ECO:0007669"/>
    <property type="project" value="EnsemblFungi"/>
</dbReference>
<dbReference type="GO" id="GO:0046854">
    <property type="term" value="P:phosphatidylinositol phosphate biosynthetic process"/>
    <property type="evidence" value="ECO:0007669"/>
    <property type="project" value="EnsemblFungi"/>
</dbReference>
<dbReference type="InterPro" id="IPR015943">
    <property type="entry name" value="WD40/YVTN_repeat-like_dom_sf"/>
</dbReference>
<evidence type="ECO:0000313" key="18">
    <source>
        <dbReference type="Proteomes" id="UP000054886"/>
    </source>
</evidence>
<feature type="repeat" description="HEAT" evidence="15">
    <location>
        <begin position="601"/>
        <end position="639"/>
    </location>
</feature>
<sequence>MGGQLSLLAQTAPSIGIFSYIDILDETHYVSQLNNSRFLKTCKALDPNGEIVVKVFIKPKEDSSLEKIIQRLKREAVLLSALPNVLNYSKIFESTRCGYLVRQHLKTNLYDRLSTRPYFTEIETKFVVFQLLQALKDIHDLDVIHGDIKTENLLLTSWDWVVLSDFCSNIKPAYIPDDNPGEFSFYFDTSKRRACYLAPEKFDSAKASGDGVHQATKEMDTFSLGCCIAELYLDGAALFNLSQLFKYKSGDYTLNDILPQTLSKSSPVLKDMLQDMLQVDPKKRLSAHELLEKYRTIYFPDTFYDFLYDYCKTLVTLGTSVPCADQIEVNTTLQDHLGSIDEILIKIYCDFGRICKSLNLPVLDQEDMNYNTKDNYLRVSDKLLRLENYETDKITASIQNEVSLIILVFLCKEFRNLQFPENKVKALQLILAFSLFVLDDTKLDRTLPYLVAALEDDSTRVKVMAMNCVTTLIKEVKHPNQLNENIFVDYLLPRVQALLQNGQEESLVRVAIASNLSDLALKANLFQEYCHTMQSSTIPNIVQDFESIEVIRKYSRKLQQLFEDLTVSILTDPEISVKVALLKNILPLCKYFGREKTNDVILSHLITYLNDRDPALRMYLVECISGIAILLGPITMEQYILPLIIQTITDEEELVVVSVLKNLKDLLKTRFVNKKYFYDITKFLSPLILHPNSWIRNFVLTTLVECINQMSKAEVYCVLYPVLRPFFDFDVDFTGDMLISCAKLPVSRNTYNLLRSWNNRSKKTFFWQRVTTNYVDAFGNSTINFVDKRYVKENYGLKTMKVESNIHLHTNENENIPLTLEDKFWIDKFKNSGLTDNELWKIVALREYVVRSSRSSSKKPETATSIVSKLSLTPSNFSIENVMPNTVFFDIEFLHPETLTFNELDVTNTNSIKESESNTFTDNHSKVIEMKGSLIFKTPRIPTTLSNLKNIYVQLEPTNNHGEGHAHLTARNQPANFIVKSSYEGQDKIIEKYLKLLNILPSLKEYKEFGFVSENTTAEADVINLHGKFVRSYPQIFDGTLLQSEVLLGTKSFMIYGSDQGALTVWDIDRLANEKSITRPLYYECSAEITCIKGLSGYDSFCVGLKSSEILIFRISLSKNGKAKNLQELICIRSLNLIGENSSEYPIQIECCPNNDQFQLVVLSNYSNVYLFDIRTMKVIEKLELNADYGCTISMVLDDKNNLLFFGTVSGIIEMWDARYFVQIRAWTFGESLPINKLAIMEQENKSLLVVCGGVDSAFFTLWNIEKLSCKHVFVRSNEQPSLDSFNVIDADKLDKLAFEKNNSNTKPIVQIFNNKVLYMDDIGRLLHILDTRNPEKSSTFAGSKVELHSFSVLQVTASLTMSLQKHNYQKEVNNSNYTSSRVMTVNVFQLKNKPYMLLTDEEGYINIYT</sequence>
<dbReference type="SUPFAM" id="SSF48371">
    <property type="entry name" value="ARM repeat"/>
    <property type="match status" value="1"/>
</dbReference>
<keyword evidence="7" id="KW-0547">Nucleotide-binding</keyword>
<dbReference type="PANTHER" id="PTHR17583">
    <property type="entry name" value="PHOSPHOINOSITIDE 3-KINASE REGULATORY SUBUNIT 4"/>
    <property type="match status" value="1"/>
</dbReference>
<dbReference type="EMBL" id="LLZZ01000116">
    <property type="protein sequence ID" value="KTB04649.1"/>
    <property type="molecule type" value="Genomic_DNA"/>
</dbReference>
<dbReference type="GO" id="GO:0004674">
    <property type="term" value="F:protein serine/threonine kinase activity"/>
    <property type="evidence" value="ECO:0007669"/>
    <property type="project" value="UniProtKB-KW"/>
</dbReference>
<reference evidence="17 18" key="1">
    <citation type="submission" date="2015-10" db="EMBL/GenBank/DDBJ databases">
        <title>Draft genomes sequences of Candida glabrata isolates 1A, 1B, 2A, 2B, 3A and 3B.</title>
        <authorList>
            <person name="Haavelsrud O.E."/>
            <person name="Gaustad P."/>
        </authorList>
    </citation>
    <scope>NUCLEOTIDE SEQUENCE [LARGE SCALE GENOMIC DNA]</scope>
    <source>
        <strain evidence="17">910700640</strain>
    </source>
</reference>
<dbReference type="EC" id="2.7.11.1" evidence="2"/>
<dbReference type="VEuPathDB" id="FungiDB:B1J91_H08437g"/>
<evidence type="ECO:0000256" key="7">
    <source>
        <dbReference type="ARBA" id="ARBA00022741"/>
    </source>
</evidence>
<keyword evidence="3" id="KW-0723">Serine/threonine-protein kinase</keyword>
<dbReference type="VEuPathDB" id="FungiDB:GVI51_H08327"/>
<accession>A0A0W0D8W8</accession>
<dbReference type="InterPro" id="IPR011989">
    <property type="entry name" value="ARM-like"/>
</dbReference>
<dbReference type="GO" id="GO:0000425">
    <property type="term" value="P:pexophagy"/>
    <property type="evidence" value="ECO:0007669"/>
    <property type="project" value="EnsemblFungi"/>
</dbReference>
<dbReference type="GO" id="GO:0005794">
    <property type="term" value="C:Golgi apparatus"/>
    <property type="evidence" value="ECO:0007669"/>
    <property type="project" value="UniProtKB-SubCell"/>
</dbReference>
<evidence type="ECO:0000256" key="14">
    <source>
        <dbReference type="ARBA" id="ARBA00048977"/>
    </source>
</evidence>
<dbReference type="InterPro" id="IPR036322">
    <property type="entry name" value="WD40_repeat_dom_sf"/>
</dbReference>
<dbReference type="GO" id="GO:0010008">
    <property type="term" value="C:endosome membrane"/>
    <property type="evidence" value="ECO:0007669"/>
    <property type="project" value="UniProtKB-SubCell"/>
</dbReference>
<dbReference type="PROSITE" id="PS50011">
    <property type="entry name" value="PROTEIN_KINASE_DOM"/>
    <property type="match status" value="1"/>
</dbReference>
<evidence type="ECO:0000256" key="6">
    <source>
        <dbReference type="ARBA" id="ARBA00022737"/>
    </source>
</evidence>
<dbReference type="GO" id="GO:0000011">
    <property type="term" value="P:vacuole inheritance"/>
    <property type="evidence" value="ECO:0007669"/>
    <property type="project" value="EnsemblFungi"/>
</dbReference>
<proteinExistence type="predicted"/>
<dbReference type="GO" id="GO:0032968">
    <property type="term" value="P:positive regulation of transcription elongation by RNA polymerase II"/>
    <property type="evidence" value="ECO:0007669"/>
    <property type="project" value="EnsemblFungi"/>
</dbReference>
<dbReference type="Proteomes" id="UP000054886">
    <property type="component" value="Unassembled WGS sequence"/>
</dbReference>
<keyword evidence="4" id="KW-0853">WD repeat</keyword>
<dbReference type="GO" id="GO:0043130">
    <property type="term" value="F:ubiquitin binding"/>
    <property type="evidence" value="ECO:0007669"/>
    <property type="project" value="EnsemblFungi"/>
</dbReference>
<dbReference type="PANTHER" id="PTHR17583:SF0">
    <property type="entry name" value="PHOSPHOINOSITIDE 3-KINASE REGULATORY SUBUNIT 4"/>
    <property type="match status" value="1"/>
</dbReference>
<evidence type="ECO:0000256" key="12">
    <source>
        <dbReference type="ARBA" id="ARBA00037864"/>
    </source>
</evidence>
<dbReference type="VEuPathDB" id="FungiDB:GWK60_H08393"/>
<dbReference type="Pfam" id="PF00069">
    <property type="entry name" value="Pkinase"/>
    <property type="match status" value="1"/>
</dbReference>
<dbReference type="GO" id="GO:0005770">
    <property type="term" value="C:late endosome"/>
    <property type="evidence" value="ECO:0007669"/>
    <property type="project" value="TreeGrafter"/>
</dbReference>
<dbReference type="PROSITE" id="PS50077">
    <property type="entry name" value="HEAT_REPEAT"/>
    <property type="match status" value="1"/>
</dbReference>
<keyword evidence="5" id="KW-0808">Transferase</keyword>
<evidence type="ECO:0000256" key="8">
    <source>
        <dbReference type="ARBA" id="ARBA00022753"/>
    </source>
</evidence>
<evidence type="ECO:0000256" key="1">
    <source>
        <dbReference type="ARBA" id="ARBA00004455"/>
    </source>
</evidence>
<comment type="caution">
    <text evidence="17">The sequence shown here is derived from an EMBL/GenBank/DDBJ whole genome shotgun (WGS) entry which is preliminary data.</text>
</comment>
<comment type="catalytic activity">
    <reaction evidence="13">
        <text>L-threonyl-[protein] + ATP = O-phospho-L-threonyl-[protein] + ADP + H(+)</text>
        <dbReference type="Rhea" id="RHEA:46608"/>
        <dbReference type="Rhea" id="RHEA-COMP:11060"/>
        <dbReference type="Rhea" id="RHEA-COMP:11605"/>
        <dbReference type="ChEBI" id="CHEBI:15378"/>
        <dbReference type="ChEBI" id="CHEBI:30013"/>
        <dbReference type="ChEBI" id="CHEBI:30616"/>
        <dbReference type="ChEBI" id="CHEBI:61977"/>
        <dbReference type="ChEBI" id="CHEBI:456216"/>
        <dbReference type="EC" id="2.7.11.1"/>
    </reaction>
    <physiologicalReaction direction="left-to-right" evidence="13">
        <dbReference type="Rhea" id="RHEA:46609"/>
    </physiologicalReaction>
</comment>
<dbReference type="InterPro" id="IPR000719">
    <property type="entry name" value="Prot_kinase_dom"/>
</dbReference>
<dbReference type="InterPro" id="IPR045162">
    <property type="entry name" value="Vps15-like"/>
</dbReference>
<dbReference type="Gene3D" id="1.25.10.10">
    <property type="entry name" value="Leucine-rich Repeat Variant"/>
    <property type="match status" value="2"/>
</dbReference>
<evidence type="ECO:0000256" key="10">
    <source>
        <dbReference type="ARBA" id="ARBA00022840"/>
    </source>
</evidence>
<evidence type="ECO:0000256" key="15">
    <source>
        <dbReference type="PROSITE-ProRule" id="PRU00103"/>
    </source>
</evidence>
<dbReference type="Gene3D" id="2.130.10.10">
    <property type="entry name" value="YVTN repeat-like/Quinoprotein amine dehydrogenase"/>
    <property type="match status" value="1"/>
</dbReference>
<comment type="catalytic activity">
    <reaction evidence="14">
        <text>L-seryl-[protein] + ATP = O-phospho-L-seryl-[protein] + ADP + H(+)</text>
        <dbReference type="Rhea" id="RHEA:17989"/>
        <dbReference type="Rhea" id="RHEA-COMP:9863"/>
        <dbReference type="Rhea" id="RHEA-COMP:11604"/>
        <dbReference type="ChEBI" id="CHEBI:15378"/>
        <dbReference type="ChEBI" id="CHEBI:29999"/>
        <dbReference type="ChEBI" id="CHEBI:30616"/>
        <dbReference type="ChEBI" id="CHEBI:83421"/>
        <dbReference type="ChEBI" id="CHEBI:456216"/>
        <dbReference type="EC" id="2.7.11.1"/>
    </reaction>
    <physiologicalReaction direction="left-to-right" evidence="14">
        <dbReference type="Rhea" id="RHEA:17990"/>
    </physiologicalReaction>
</comment>
<dbReference type="GO" id="GO:0005524">
    <property type="term" value="F:ATP binding"/>
    <property type="evidence" value="ECO:0007669"/>
    <property type="project" value="UniProtKB-KW"/>
</dbReference>
<name>A0A0W0D8W8_CANGB</name>
<dbReference type="InterPro" id="IPR021133">
    <property type="entry name" value="HEAT_type_2"/>
</dbReference>
<dbReference type="GO" id="GO:0045053">
    <property type="term" value="P:protein retention in Golgi apparatus"/>
    <property type="evidence" value="ECO:0007669"/>
    <property type="project" value="EnsemblFungi"/>
</dbReference>
<organism evidence="17 18">
    <name type="scientific">Candida glabrata</name>
    <name type="common">Yeast</name>
    <name type="synonym">Torulopsis glabrata</name>
    <dbReference type="NCBI Taxonomy" id="5478"/>
    <lineage>
        <taxon>Eukaryota</taxon>
        <taxon>Fungi</taxon>
        <taxon>Dikarya</taxon>
        <taxon>Ascomycota</taxon>
        <taxon>Saccharomycotina</taxon>
        <taxon>Saccharomycetes</taxon>
        <taxon>Saccharomycetales</taxon>
        <taxon>Saccharomycetaceae</taxon>
        <taxon>Nakaseomyces</taxon>
    </lineage>
</organism>
<dbReference type="VEuPathDB" id="FungiDB:CAGL0H08437g"/>
<evidence type="ECO:0000256" key="11">
    <source>
        <dbReference type="ARBA" id="ARBA00023006"/>
    </source>
</evidence>
<dbReference type="GO" id="GO:0051365">
    <property type="term" value="P:cellular response to potassium ion starvation"/>
    <property type="evidence" value="ECO:0007669"/>
    <property type="project" value="EnsemblFungi"/>
</dbReference>
<evidence type="ECO:0000256" key="5">
    <source>
        <dbReference type="ARBA" id="ARBA00022679"/>
    </source>
</evidence>
<dbReference type="GO" id="GO:0045324">
    <property type="term" value="P:late endosome to vacuole transport"/>
    <property type="evidence" value="ECO:0007669"/>
    <property type="project" value="EnsemblFungi"/>
</dbReference>
<dbReference type="FunFam" id="1.10.510.10:FF:000497">
    <property type="entry name" value="Phosphoinositide 3-kinase regulatory subunit"/>
    <property type="match status" value="1"/>
</dbReference>
<evidence type="ECO:0000256" key="4">
    <source>
        <dbReference type="ARBA" id="ARBA00022574"/>
    </source>
</evidence>
<dbReference type="PROSITE" id="PS00108">
    <property type="entry name" value="PROTEIN_KINASE_ST"/>
    <property type="match status" value="1"/>
</dbReference>
<evidence type="ECO:0000313" key="17">
    <source>
        <dbReference type="EMBL" id="KTB04649.1"/>
    </source>
</evidence>
<protein>
    <recommendedName>
        <fullName evidence="2">non-specific serine/threonine protein kinase</fullName>
        <ecNumber evidence="2">2.7.11.1</ecNumber>
    </recommendedName>
</protein>
<keyword evidence="11" id="KW-0072">Autophagy</keyword>
<keyword evidence="10" id="KW-0067">ATP-binding</keyword>
<dbReference type="InterPro" id="IPR011009">
    <property type="entry name" value="Kinase-like_dom_sf"/>
</dbReference>